<sequence>MRKLEVGILGLSVSLLFITGYCICKSLCIGPIGDMYRQASMAVAVLQIFLTIGMFIVCGTE</sequence>
<keyword evidence="1" id="KW-0472">Membrane</keyword>
<feature type="transmembrane region" description="Helical" evidence="1">
    <location>
        <begin position="40"/>
        <end position="58"/>
    </location>
</feature>
<accession>A0A8S5RWN7</accession>
<proteinExistence type="predicted"/>
<keyword evidence="1" id="KW-1133">Transmembrane helix</keyword>
<name>A0A8S5RWN7_9CAUD</name>
<keyword evidence="1" id="KW-0812">Transmembrane</keyword>
<protein>
    <submittedName>
        <fullName evidence="2">Uncharacterized protein</fullName>
    </submittedName>
</protein>
<evidence type="ECO:0000256" key="1">
    <source>
        <dbReference type="SAM" id="Phobius"/>
    </source>
</evidence>
<reference evidence="2" key="1">
    <citation type="journal article" date="2021" name="Proc. Natl. Acad. Sci. U.S.A.">
        <title>A Catalog of Tens of Thousands of Viruses from Human Metagenomes Reveals Hidden Associations with Chronic Diseases.</title>
        <authorList>
            <person name="Tisza M.J."/>
            <person name="Buck C.B."/>
        </authorList>
    </citation>
    <scope>NUCLEOTIDE SEQUENCE</scope>
    <source>
        <strain evidence="2">Ct0Go27</strain>
    </source>
</reference>
<organism evidence="2">
    <name type="scientific">Siphoviridae sp. ct0Go27</name>
    <dbReference type="NCBI Taxonomy" id="2827761"/>
    <lineage>
        <taxon>Viruses</taxon>
        <taxon>Duplodnaviria</taxon>
        <taxon>Heunggongvirae</taxon>
        <taxon>Uroviricota</taxon>
        <taxon>Caudoviricetes</taxon>
    </lineage>
</organism>
<dbReference type="EMBL" id="BK032498">
    <property type="protein sequence ID" value="DAF43064.1"/>
    <property type="molecule type" value="Genomic_DNA"/>
</dbReference>
<evidence type="ECO:0000313" key="2">
    <source>
        <dbReference type="EMBL" id="DAF43064.1"/>
    </source>
</evidence>